<dbReference type="STRING" id="398580.Dshi_2147"/>
<organism evidence="1 2">
    <name type="scientific">Dinoroseobacter shibae (strain DSM 16493 / NCIMB 14021 / DFL 12)</name>
    <dbReference type="NCBI Taxonomy" id="398580"/>
    <lineage>
        <taxon>Bacteria</taxon>
        <taxon>Pseudomonadati</taxon>
        <taxon>Pseudomonadota</taxon>
        <taxon>Alphaproteobacteria</taxon>
        <taxon>Rhodobacterales</taxon>
        <taxon>Roseobacteraceae</taxon>
        <taxon>Dinoroseobacter</taxon>
    </lineage>
</organism>
<dbReference type="AlphaFoldDB" id="A8LQL6"/>
<protein>
    <submittedName>
        <fullName evidence="1">Uncharacterized protein</fullName>
    </submittedName>
</protein>
<dbReference type="eggNOG" id="ENOG5033BCP">
    <property type="taxonomic scope" value="Bacteria"/>
</dbReference>
<evidence type="ECO:0000313" key="2">
    <source>
        <dbReference type="Proteomes" id="UP000006833"/>
    </source>
</evidence>
<reference evidence="2" key="1">
    <citation type="journal article" date="2010" name="ISME J.">
        <title>The complete genome sequence of the algal symbiont Dinoroseobacter shibae: a hitchhiker's guide to life in the sea.</title>
        <authorList>
            <person name="Wagner-Dobler I."/>
            <person name="Ballhausen B."/>
            <person name="Berger M."/>
            <person name="Brinkhoff T."/>
            <person name="Buchholz I."/>
            <person name="Bunk B."/>
            <person name="Cypionka H."/>
            <person name="Daniel R."/>
            <person name="Drepper T."/>
            <person name="Gerdts G."/>
            <person name="Hahnke S."/>
            <person name="Han C."/>
            <person name="Jahn D."/>
            <person name="Kalhoefer D."/>
            <person name="Kiss H."/>
            <person name="Klenk H.P."/>
            <person name="Kyrpides N."/>
            <person name="Liebl W."/>
            <person name="Liesegang H."/>
            <person name="Meincke L."/>
            <person name="Pati A."/>
            <person name="Petersen J."/>
            <person name="Piekarski T."/>
            <person name="Pommerenke C."/>
            <person name="Pradella S."/>
            <person name="Pukall R."/>
            <person name="Rabus R."/>
            <person name="Stackebrandt E."/>
            <person name="Thole S."/>
            <person name="Thompson L."/>
            <person name="Tielen P."/>
            <person name="Tomasch J."/>
            <person name="von Jan M."/>
            <person name="Wanphrut N."/>
            <person name="Wichels A."/>
            <person name="Zech H."/>
            <person name="Simon M."/>
        </authorList>
    </citation>
    <scope>NUCLEOTIDE SEQUENCE [LARGE SCALE GENOMIC DNA]</scope>
    <source>
        <strain evidence="2">DSM 16493 / NCIMB 14021 / DFL 12</strain>
    </source>
</reference>
<dbReference type="EMBL" id="CP000830">
    <property type="protein sequence ID" value="ABV93883.1"/>
    <property type="molecule type" value="Genomic_DNA"/>
</dbReference>
<dbReference type="HOGENOM" id="CLU_1841951_0_0_5"/>
<accession>A8LQL6</accession>
<evidence type="ECO:0000313" key="1">
    <source>
        <dbReference type="EMBL" id="ABV93883.1"/>
    </source>
</evidence>
<name>A8LQL6_DINSH</name>
<keyword evidence="2" id="KW-1185">Reference proteome</keyword>
<dbReference type="KEGG" id="dsh:Dshi_2147"/>
<proteinExistence type="predicted"/>
<gene>
    <name evidence="1" type="ordered locus">Dshi_2147</name>
</gene>
<sequence>MLFAIIACAALPATSAYVLYEVTDNPTLRPLGITQERLASVNGGPSEGVSILVRVDWGADRRDGITQRELREIIASTLSSRTDSFVFQFEDVPGSEIGITFSVGVNSYGPFPKERMIDGIMPSLIALDATKRARGNDRS</sequence>
<dbReference type="Proteomes" id="UP000006833">
    <property type="component" value="Chromosome"/>
</dbReference>